<gene>
    <name evidence="4" type="ORF">EST38_g5944</name>
</gene>
<dbReference type="InterPro" id="IPR027417">
    <property type="entry name" value="P-loop_NTPase"/>
</dbReference>
<keyword evidence="1" id="KW-0677">Repeat</keyword>
<dbReference type="EMBL" id="SDEE01000176">
    <property type="protein sequence ID" value="RXW19916.1"/>
    <property type="molecule type" value="Genomic_DNA"/>
</dbReference>
<dbReference type="STRING" id="2316362.A0A4Q2DKZ6"/>
<dbReference type="AlphaFoldDB" id="A0A4Q2DKZ6"/>
<dbReference type="PANTHER" id="PTHR10039:SF14">
    <property type="entry name" value="NACHT DOMAIN-CONTAINING PROTEIN"/>
    <property type="match status" value="1"/>
</dbReference>
<sequence>MAGSEPGGQDRRPPQSRSAWSPYEDPASPGGNDGTISFLSGASNFRMGDIHFNVNTRHGAAVTDDELMEGWALLVRNAAPNALYDSRARYDAPKCDEDTRVELTNELVEWMKDRDGPQRLMIMTGAAGAGKSALQQTIAEICGKGDILASSYFFSSTDGSRNTVNAFIPTMAYQLWRRDLDLRRWINGIVDAQPLIFSQSLQTQMDTLIVGPLRHFREMEANMNLDLDSLPYAILIDGLDECKGEDCQAELLAAIRHSLLADDLPFRIFIASRPEWAIRTALAPGGDLHALAYHIQLSDHYDATEDMRRYLRRRFQDIGLRIGNSQWFTEGNIDTLVRAGSGQFIYVATVFKYISERRASPVHRLKTVLNWTPHEGQAARPFETLDILYASILSAAKEAYEAVDTHSGRNFCLLFKIYHFAAAESLFLRQWSSFLLDTLTSVLGLEDDGAEILFSDLRSLVALERDGEGQLVLRHYHKSFPDFLNQRSRAKDLFVPQACVRAHLAKSCMQRIVECPLTFDSRT</sequence>
<keyword evidence="5" id="KW-1185">Reference proteome</keyword>
<accession>A0A4Q2DKZ6</accession>
<protein>
    <recommendedName>
        <fullName evidence="3">Nephrocystin 3-like N-terminal domain-containing protein</fullName>
    </recommendedName>
</protein>
<evidence type="ECO:0000313" key="5">
    <source>
        <dbReference type="Proteomes" id="UP000290288"/>
    </source>
</evidence>
<feature type="region of interest" description="Disordered" evidence="2">
    <location>
        <begin position="1"/>
        <end position="35"/>
    </location>
</feature>
<evidence type="ECO:0000259" key="3">
    <source>
        <dbReference type="Pfam" id="PF24883"/>
    </source>
</evidence>
<feature type="domain" description="Nephrocystin 3-like N-terminal" evidence="3">
    <location>
        <begin position="106"/>
        <end position="273"/>
    </location>
</feature>
<evidence type="ECO:0000313" key="4">
    <source>
        <dbReference type="EMBL" id="RXW19916.1"/>
    </source>
</evidence>
<dbReference type="Pfam" id="PF24883">
    <property type="entry name" value="NPHP3_N"/>
    <property type="match status" value="1"/>
</dbReference>
<dbReference type="InterPro" id="IPR056884">
    <property type="entry name" value="NPHP3-like_N"/>
</dbReference>
<name>A0A4Q2DKZ6_9AGAR</name>
<dbReference type="Proteomes" id="UP000290288">
    <property type="component" value="Unassembled WGS sequence"/>
</dbReference>
<dbReference type="OrthoDB" id="5971939at2759"/>
<dbReference type="PANTHER" id="PTHR10039">
    <property type="entry name" value="AMELOGENIN"/>
    <property type="match status" value="1"/>
</dbReference>
<reference evidence="4 5" key="1">
    <citation type="submission" date="2019-01" db="EMBL/GenBank/DDBJ databases">
        <title>Draft genome sequence of Psathyrella aberdarensis IHI B618.</title>
        <authorList>
            <person name="Buettner E."/>
            <person name="Kellner H."/>
        </authorList>
    </citation>
    <scope>NUCLEOTIDE SEQUENCE [LARGE SCALE GENOMIC DNA]</scope>
    <source>
        <strain evidence="4 5">IHI B618</strain>
    </source>
</reference>
<comment type="caution">
    <text evidence="4">The sequence shown here is derived from an EMBL/GenBank/DDBJ whole genome shotgun (WGS) entry which is preliminary data.</text>
</comment>
<evidence type="ECO:0000256" key="1">
    <source>
        <dbReference type="ARBA" id="ARBA00022737"/>
    </source>
</evidence>
<evidence type="ECO:0000256" key="2">
    <source>
        <dbReference type="SAM" id="MobiDB-lite"/>
    </source>
</evidence>
<dbReference type="SUPFAM" id="SSF52540">
    <property type="entry name" value="P-loop containing nucleoside triphosphate hydrolases"/>
    <property type="match status" value="1"/>
</dbReference>
<organism evidence="4 5">
    <name type="scientific">Candolleomyces aberdarensis</name>
    <dbReference type="NCBI Taxonomy" id="2316362"/>
    <lineage>
        <taxon>Eukaryota</taxon>
        <taxon>Fungi</taxon>
        <taxon>Dikarya</taxon>
        <taxon>Basidiomycota</taxon>
        <taxon>Agaricomycotina</taxon>
        <taxon>Agaricomycetes</taxon>
        <taxon>Agaricomycetidae</taxon>
        <taxon>Agaricales</taxon>
        <taxon>Agaricineae</taxon>
        <taxon>Psathyrellaceae</taxon>
        <taxon>Candolleomyces</taxon>
    </lineage>
</organism>
<proteinExistence type="predicted"/>